<dbReference type="PANTHER" id="PTHR31232">
    <property type="match status" value="1"/>
</dbReference>
<keyword evidence="8" id="KW-1185">Reference proteome</keyword>
<dbReference type="AlphaFoldDB" id="A0AAE1YUD4"/>
<organism evidence="7 8">
    <name type="scientific">Sesamum alatum</name>
    <dbReference type="NCBI Taxonomy" id="300844"/>
    <lineage>
        <taxon>Eukaryota</taxon>
        <taxon>Viridiplantae</taxon>
        <taxon>Streptophyta</taxon>
        <taxon>Embryophyta</taxon>
        <taxon>Tracheophyta</taxon>
        <taxon>Spermatophyta</taxon>
        <taxon>Magnoliopsida</taxon>
        <taxon>eudicotyledons</taxon>
        <taxon>Gunneridae</taxon>
        <taxon>Pentapetalae</taxon>
        <taxon>asterids</taxon>
        <taxon>lamiids</taxon>
        <taxon>Lamiales</taxon>
        <taxon>Pedaliaceae</taxon>
        <taxon>Sesamum</taxon>
    </lineage>
</organism>
<dbReference type="InterPro" id="IPR010264">
    <property type="entry name" value="Self-incomp_S1"/>
</dbReference>
<dbReference type="GO" id="GO:0005576">
    <property type="term" value="C:extracellular region"/>
    <property type="evidence" value="ECO:0007669"/>
    <property type="project" value="UniProtKB-SubCell"/>
</dbReference>
<evidence type="ECO:0000256" key="4">
    <source>
        <dbReference type="ARBA" id="ARBA00022525"/>
    </source>
</evidence>
<feature type="chain" id="PRO_5041767945" description="S-protein homolog" evidence="6">
    <location>
        <begin position="23"/>
        <end position="150"/>
    </location>
</feature>
<keyword evidence="3 6" id="KW-0713">Self-incompatibility</keyword>
<dbReference type="PANTHER" id="PTHR31232:SF42">
    <property type="entry name" value="S-PROTEIN HOMOLOG"/>
    <property type="match status" value="1"/>
</dbReference>
<reference evidence="7" key="1">
    <citation type="submission" date="2020-06" db="EMBL/GenBank/DDBJ databases">
        <authorList>
            <person name="Li T."/>
            <person name="Hu X."/>
            <person name="Zhang T."/>
            <person name="Song X."/>
            <person name="Zhang H."/>
            <person name="Dai N."/>
            <person name="Sheng W."/>
            <person name="Hou X."/>
            <person name="Wei L."/>
        </authorList>
    </citation>
    <scope>NUCLEOTIDE SEQUENCE</scope>
    <source>
        <strain evidence="7">3651</strain>
        <tissue evidence="7">Leaf</tissue>
    </source>
</reference>
<gene>
    <name evidence="7" type="ORF">Salat_0779300</name>
</gene>
<comment type="caution">
    <text evidence="7">The sequence shown here is derived from an EMBL/GenBank/DDBJ whole genome shotgun (WGS) entry which is preliminary data.</text>
</comment>
<sequence>MGENLSFTFAVLLFTMLITSEAHHTRVTVKNEIRGENITAHCYSSEDDLGVRLLPSGKDFTWRFRVNFVHSTKFYCDFKTKHGSGNYGVYTRKVHARCNKNCVWLIRETGLCLVQTNHSGHLWCQDWKIRPKSAVSTRREYQTNAKMSLV</sequence>
<reference evidence="7" key="2">
    <citation type="journal article" date="2024" name="Plant">
        <title>Genomic evolution and insights into agronomic trait innovations of Sesamum species.</title>
        <authorList>
            <person name="Miao H."/>
            <person name="Wang L."/>
            <person name="Qu L."/>
            <person name="Liu H."/>
            <person name="Sun Y."/>
            <person name="Le M."/>
            <person name="Wang Q."/>
            <person name="Wei S."/>
            <person name="Zheng Y."/>
            <person name="Lin W."/>
            <person name="Duan Y."/>
            <person name="Cao H."/>
            <person name="Xiong S."/>
            <person name="Wang X."/>
            <person name="Wei L."/>
            <person name="Li C."/>
            <person name="Ma Q."/>
            <person name="Ju M."/>
            <person name="Zhao R."/>
            <person name="Li G."/>
            <person name="Mu C."/>
            <person name="Tian Q."/>
            <person name="Mei H."/>
            <person name="Zhang T."/>
            <person name="Gao T."/>
            <person name="Zhang H."/>
        </authorList>
    </citation>
    <scope>NUCLEOTIDE SEQUENCE</scope>
    <source>
        <strain evidence="7">3651</strain>
    </source>
</reference>
<dbReference type="Pfam" id="PF05938">
    <property type="entry name" value="Self-incomp_S1"/>
    <property type="match status" value="1"/>
</dbReference>
<evidence type="ECO:0000313" key="7">
    <source>
        <dbReference type="EMBL" id="KAK4436156.1"/>
    </source>
</evidence>
<name>A0AAE1YUD4_9LAMI</name>
<proteinExistence type="inferred from homology"/>
<evidence type="ECO:0000313" key="8">
    <source>
        <dbReference type="Proteomes" id="UP001293254"/>
    </source>
</evidence>
<evidence type="ECO:0000256" key="3">
    <source>
        <dbReference type="ARBA" id="ARBA00022471"/>
    </source>
</evidence>
<keyword evidence="4 6" id="KW-0964">Secreted</keyword>
<evidence type="ECO:0000256" key="2">
    <source>
        <dbReference type="ARBA" id="ARBA00005581"/>
    </source>
</evidence>
<keyword evidence="5 6" id="KW-0732">Signal</keyword>
<feature type="signal peptide" evidence="6">
    <location>
        <begin position="1"/>
        <end position="22"/>
    </location>
</feature>
<comment type="similarity">
    <text evidence="2 6">Belongs to the plant self-incompatibility (S1) protein family.</text>
</comment>
<dbReference type="Proteomes" id="UP001293254">
    <property type="component" value="Unassembled WGS sequence"/>
</dbReference>
<protein>
    <recommendedName>
        <fullName evidence="6">S-protein homolog</fullName>
    </recommendedName>
</protein>
<dbReference type="EMBL" id="JACGWO010000002">
    <property type="protein sequence ID" value="KAK4436156.1"/>
    <property type="molecule type" value="Genomic_DNA"/>
</dbReference>
<evidence type="ECO:0000256" key="5">
    <source>
        <dbReference type="ARBA" id="ARBA00022729"/>
    </source>
</evidence>
<evidence type="ECO:0000256" key="6">
    <source>
        <dbReference type="RuleBase" id="RU367044"/>
    </source>
</evidence>
<evidence type="ECO:0000256" key="1">
    <source>
        <dbReference type="ARBA" id="ARBA00004613"/>
    </source>
</evidence>
<dbReference type="GO" id="GO:0060320">
    <property type="term" value="P:rejection of self pollen"/>
    <property type="evidence" value="ECO:0007669"/>
    <property type="project" value="UniProtKB-KW"/>
</dbReference>
<accession>A0AAE1YUD4</accession>
<comment type="subcellular location">
    <subcellularLocation>
        <location evidence="1 6">Secreted</location>
    </subcellularLocation>
</comment>